<dbReference type="InterPro" id="IPR036962">
    <property type="entry name" value="Glyco_hydro_3_N_sf"/>
</dbReference>
<protein>
    <submittedName>
        <fullName evidence="6">Beta-glucosidase</fullName>
    </submittedName>
</protein>
<feature type="signal peptide" evidence="4">
    <location>
        <begin position="1"/>
        <end position="20"/>
    </location>
</feature>
<dbReference type="SUPFAM" id="SSF52279">
    <property type="entry name" value="Beta-D-glucan exohydrolase, C-terminal domain"/>
    <property type="match status" value="1"/>
</dbReference>
<dbReference type="Gene3D" id="3.20.20.300">
    <property type="entry name" value="Glycoside hydrolase, family 3, N-terminal domain"/>
    <property type="match status" value="1"/>
</dbReference>
<comment type="similarity">
    <text evidence="1">Belongs to the glycosyl hydrolase 3 family.</text>
</comment>
<dbReference type="Gene3D" id="2.60.40.10">
    <property type="entry name" value="Immunoglobulins"/>
    <property type="match status" value="1"/>
</dbReference>
<proteinExistence type="inferred from homology"/>
<dbReference type="InterPro" id="IPR026891">
    <property type="entry name" value="Fn3-like"/>
</dbReference>
<keyword evidence="2 4" id="KW-0732">Signal</keyword>
<evidence type="ECO:0000256" key="1">
    <source>
        <dbReference type="ARBA" id="ARBA00005336"/>
    </source>
</evidence>
<dbReference type="Pfam" id="PF01915">
    <property type="entry name" value="Glyco_hydro_3_C"/>
    <property type="match status" value="1"/>
</dbReference>
<evidence type="ECO:0000313" key="6">
    <source>
        <dbReference type="EMBL" id="RKT59042.1"/>
    </source>
</evidence>
<dbReference type="Gene3D" id="3.90.182.10">
    <property type="entry name" value="Toxin - Anthrax Protective Antigen,domain 1"/>
    <property type="match status" value="1"/>
</dbReference>
<dbReference type="PANTHER" id="PTHR42721">
    <property type="entry name" value="SUGAR HYDROLASE-RELATED"/>
    <property type="match status" value="1"/>
</dbReference>
<dbReference type="Pfam" id="PF07691">
    <property type="entry name" value="PA14"/>
    <property type="match status" value="1"/>
</dbReference>
<dbReference type="SUPFAM" id="SSF51445">
    <property type="entry name" value="(Trans)glycosidases"/>
    <property type="match status" value="1"/>
</dbReference>
<gene>
    <name evidence="6" type="ORF">BC742_1181</name>
</gene>
<dbReference type="GO" id="GO:0009044">
    <property type="term" value="F:xylan 1,4-beta-xylosidase activity"/>
    <property type="evidence" value="ECO:0007669"/>
    <property type="project" value="InterPro"/>
</dbReference>
<dbReference type="SUPFAM" id="SSF56988">
    <property type="entry name" value="Anthrax protective antigen"/>
    <property type="match status" value="1"/>
</dbReference>
<dbReference type="PANTHER" id="PTHR42721:SF3">
    <property type="entry name" value="BETA-D-XYLOSIDASE 5-RELATED"/>
    <property type="match status" value="1"/>
</dbReference>
<dbReference type="InterPro" id="IPR044993">
    <property type="entry name" value="BXL"/>
</dbReference>
<evidence type="ECO:0000256" key="2">
    <source>
        <dbReference type="ARBA" id="ARBA00022729"/>
    </source>
</evidence>
<evidence type="ECO:0000256" key="3">
    <source>
        <dbReference type="ARBA" id="ARBA00022801"/>
    </source>
</evidence>
<dbReference type="Proteomes" id="UP000269493">
    <property type="component" value="Unassembled WGS sequence"/>
</dbReference>
<dbReference type="GO" id="GO:0046556">
    <property type="term" value="F:alpha-L-arabinofuranosidase activity"/>
    <property type="evidence" value="ECO:0007669"/>
    <property type="project" value="TreeGrafter"/>
</dbReference>
<name>A0A495WBI4_9BACT</name>
<dbReference type="NCBIfam" id="NF041776">
    <property type="entry name" value="xylosidase_Xyl3A"/>
    <property type="match status" value="1"/>
</dbReference>
<reference evidence="6 7" key="1">
    <citation type="submission" date="2018-10" db="EMBL/GenBank/DDBJ databases">
        <title>Genomic Encyclopedia of Archaeal and Bacterial Type Strains, Phase II (KMG-II): from individual species to whole genera.</title>
        <authorList>
            <person name="Goeker M."/>
        </authorList>
    </citation>
    <scope>NUCLEOTIDE SEQUENCE [LARGE SCALE GENOMIC DNA]</scope>
    <source>
        <strain evidence="6 7">NSB1</strain>
    </source>
</reference>
<dbReference type="PROSITE" id="PS51820">
    <property type="entry name" value="PA14"/>
    <property type="match status" value="1"/>
</dbReference>
<feature type="chain" id="PRO_5019819748" evidence="4">
    <location>
        <begin position="21"/>
        <end position="868"/>
    </location>
</feature>
<feature type="domain" description="PA14" evidence="5">
    <location>
        <begin position="458"/>
        <end position="600"/>
    </location>
</feature>
<dbReference type="InterPro" id="IPR002772">
    <property type="entry name" value="Glyco_hydro_3_C"/>
</dbReference>
<dbReference type="InterPro" id="IPR013783">
    <property type="entry name" value="Ig-like_fold"/>
</dbReference>
<dbReference type="InterPro" id="IPR037524">
    <property type="entry name" value="PA14/GLEYA"/>
</dbReference>
<organism evidence="6 7">
    <name type="scientific">Coprobacter fastidiosus NSB1 = JCM 33896</name>
    <dbReference type="NCBI Taxonomy" id="1349822"/>
    <lineage>
        <taxon>Bacteria</taxon>
        <taxon>Pseudomonadati</taxon>
        <taxon>Bacteroidota</taxon>
        <taxon>Bacteroidia</taxon>
        <taxon>Bacteroidales</taxon>
        <taxon>Barnesiellaceae</taxon>
        <taxon>Coprobacter</taxon>
    </lineage>
</organism>
<comment type="caution">
    <text evidence="6">The sequence shown here is derived from an EMBL/GenBank/DDBJ whole genome shotgun (WGS) entry which is preliminary data.</text>
</comment>
<dbReference type="GO" id="GO:0031222">
    <property type="term" value="P:arabinan catabolic process"/>
    <property type="evidence" value="ECO:0007669"/>
    <property type="project" value="TreeGrafter"/>
</dbReference>
<dbReference type="GeneID" id="92928977"/>
<dbReference type="InterPro" id="IPR054850">
    <property type="entry name" value="Xylosidase_Xyl3A"/>
</dbReference>
<evidence type="ECO:0000259" key="5">
    <source>
        <dbReference type="PROSITE" id="PS51820"/>
    </source>
</evidence>
<dbReference type="InterPro" id="IPR011658">
    <property type="entry name" value="PA14_dom"/>
</dbReference>
<keyword evidence="7" id="KW-1185">Reference proteome</keyword>
<dbReference type="EMBL" id="RBXN01000003">
    <property type="protein sequence ID" value="RKT59042.1"/>
    <property type="molecule type" value="Genomic_DNA"/>
</dbReference>
<dbReference type="GO" id="GO:0045493">
    <property type="term" value="P:xylan catabolic process"/>
    <property type="evidence" value="ECO:0007669"/>
    <property type="project" value="InterPro"/>
</dbReference>
<dbReference type="OrthoDB" id="9805821at2"/>
<evidence type="ECO:0000256" key="4">
    <source>
        <dbReference type="SAM" id="SignalP"/>
    </source>
</evidence>
<accession>A0A495WBI4</accession>
<dbReference type="PRINTS" id="PR00133">
    <property type="entry name" value="GLHYDRLASE3"/>
</dbReference>
<dbReference type="SMART" id="SM00758">
    <property type="entry name" value="PA14"/>
    <property type="match status" value="1"/>
</dbReference>
<dbReference type="RefSeq" id="WP_022600055.1">
    <property type="nucleotide sequence ID" value="NZ_KI440780.1"/>
</dbReference>
<dbReference type="Gene3D" id="3.40.50.1700">
    <property type="entry name" value="Glycoside hydrolase family 3 C-terminal domain"/>
    <property type="match status" value="1"/>
</dbReference>
<dbReference type="AlphaFoldDB" id="A0A495WBI4"/>
<dbReference type="Pfam" id="PF00933">
    <property type="entry name" value="Glyco_hydro_3"/>
    <property type="match status" value="1"/>
</dbReference>
<dbReference type="InterPro" id="IPR001764">
    <property type="entry name" value="Glyco_hydro_3_N"/>
</dbReference>
<dbReference type="InterPro" id="IPR036881">
    <property type="entry name" value="Glyco_hydro_3_C_sf"/>
</dbReference>
<evidence type="ECO:0000313" key="7">
    <source>
        <dbReference type="Proteomes" id="UP000269493"/>
    </source>
</evidence>
<sequence>MKSKKVILFTLLFFSAFSFRAENPPYKNPELSPDERALDLLNRMTLKEKFAQMHNNTGGIERLGVRPYDWWNEALHGIARAGKATVFPQAIGLAATFDDTAVYEMFDMVSDEGRAKYHDFQRKGMYNGYKGLTFWTPNINIFRDPRWGRGMETYGEDPFLTTKMGLAVVKGLQGDGTQKYDKAHACAKHYAVHSGPEWNRHSYNAENISIRDLRETYLPAFKALVTEGKVKEVMCAYNRFEGEPCCSNKTLLINILKDEWGFDDVIVSDCGAIADFYTKGRHETHASAADASADAVISGTDLECGGSYWALDEAFEKGLITETKINESVFRLLRARFELGMFDDDSLVSWSSIPYSVVCCDKHKAKALEMARKSMVLLSNKNNTLPLSKSIKKVAVMGPNANDSVMLWANYNGTPDRSVTILEGIKAKLPEGSVIYEKGCDYVDTEVFLSYFDRCQYNGKKGFKATFWNNRDLSGDIAATGQISEPFNFDTGGETVFMPGVNLKDFSARFESVFIPERTEEVVFTISADDGCRVYVDGKEIISDWKNGPASRKDYRMNVEKGKKYDILIEYYQGGGKGALKFDVGLSRQIDYKAVAEKVKDADAIIFVGGISSSLEGEEMGVKYPGFKNGDRTNIDLPQVQKNMMKALKETGKPVIFVLCSGSTMALSWEDKNMDAILQAWYPGQEGGTAVADVLFGDYNPAGRLPLTFYASSDDLPDFENYNMSEGQGRTYRYFKGKPLYPFGHGLSYTGFSYSKAKLSKKSMSVNDSVFLSLNLKNTGLRDGDEVVQVYIRNLQDPEGPSKSLRGYKRVSVKAGQTVPVKIDLPASSFEFFNPVIEKMEVRPGKYEILYGGTSDDKQLKKLGLEIK</sequence>
<dbReference type="Pfam" id="PF14310">
    <property type="entry name" value="Fn3-like"/>
    <property type="match status" value="1"/>
</dbReference>
<dbReference type="InterPro" id="IPR017853">
    <property type="entry name" value="GH"/>
</dbReference>
<keyword evidence="3" id="KW-0378">Hydrolase</keyword>
<dbReference type="SMART" id="SM01217">
    <property type="entry name" value="Fn3_like"/>
    <property type="match status" value="1"/>
</dbReference>